<evidence type="ECO:0000313" key="4">
    <source>
        <dbReference type="Proteomes" id="UP000658980"/>
    </source>
</evidence>
<feature type="domain" description="KilA-N DNA-binding" evidence="1">
    <location>
        <begin position="4"/>
        <end position="88"/>
    </location>
</feature>
<dbReference type="InterPro" id="IPR018878">
    <property type="entry name" value="ORF6C_dom"/>
</dbReference>
<protein>
    <submittedName>
        <fullName evidence="3">ORF6N domain-containing protein</fullName>
    </submittedName>
</protein>
<dbReference type="InterPro" id="IPR018873">
    <property type="entry name" value="KilA-N_DNA-bd_domain"/>
</dbReference>
<name>A0ABR8W9Z8_9BACL</name>
<keyword evidence="4" id="KW-1185">Reference proteome</keyword>
<evidence type="ECO:0000259" key="2">
    <source>
        <dbReference type="Pfam" id="PF10552"/>
    </source>
</evidence>
<comment type="caution">
    <text evidence="3">The sequence shown here is derived from an EMBL/GenBank/DDBJ whole genome shotgun (WGS) entry which is preliminary data.</text>
</comment>
<organism evidence="3 4">
    <name type="scientific">Planococcus wigleyi</name>
    <dbReference type="NCBI Taxonomy" id="2762216"/>
    <lineage>
        <taxon>Bacteria</taxon>
        <taxon>Bacillati</taxon>
        <taxon>Bacillota</taxon>
        <taxon>Bacilli</taxon>
        <taxon>Bacillales</taxon>
        <taxon>Caryophanaceae</taxon>
        <taxon>Planococcus</taxon>
    </lineage>
</organism>
<feature type="domain" description="ORF6C" evidence="2">
    <location>
        <begin position="120"/>
        <end position="222"/>
    </location>
</feature>
<dbReference type="Pfam" id="PF10552">
    <property type="entry name" value="ORF6C"/>
    <property type="match status" value="1"/>
</dbReference>
<proteinExistence type="predicted"/>
<accession>A0ABR8W9Z8</accession>
<dbReference type="Proteomes" id="UP000658980">
    <property type="component" value="Unassembled WGS sequence"/>
</dbReference>
<evidence type="ECO:0000259" key="1">
    <source>
        <dbReference type="Pfam" id="PF10543"/>
    </source>
</evidence>
<reference evidence="3 4" key="1">
    <citation type="submission" date="2020-08" db="EMBL/GenBank/DDBJ databases">
        <title>A Genomic Blueprint of the Chicken Gut Microbiome.</title>
        <authorList>
            <person name="Gilroy R."/>
            <person name="Ravi A."/>
            <person name="Getino M."/>
            <person name="Pursley I."/>
            <person name="Horton D.L."/>
            <person name="Alikhan N.-F."/>
            <person name="Baker D."/>
            <person name="Gharbi K."/>
            <person name="Hall N."/>
            <person name="Watson M."/>
            <person name="Adriaenssens E.M."/>
            <person name="Foster-Nyarko E."/>
            <person name="Jarju S."/>
            <person name="Secka A."/>
            <person name="Antonio M."/>
            <person name="Oren A."/>
            <person name="Chaudhuri R."/>
            <person name="La Ragione R.M."/>
            <person name="Hildebrand F."/>
            <person name="Pallen M.J."/>
        </authorList>
    </citation>
    <scope>NUCLEOTIDE SEQUENCE [LARGE SCALE GENOMIC DNA]</scope>
    <source>
        <strain evidence="3 4">Sa1BUA13</strain>
    </source>
</reference>
<evidence type="ECO:0000313" key="3">
    <source>
        <dbReference type="EMBL" id="MBD8013850.1"/>
    </source>
</evidence>
<dbReference type="Pfam" id="PF10543">
    <property type="entry name" value="ORF6N"/>
    <property type="match status" value="1"/>
</dbReference>
<dbReference type="EMBL" id="JACSPU010000001">
    <property type="protein sequence ID" value="MBD8013850.1"/>
    <property type="molecule type" value="Genomic_DNA"/>
</dbReference>
<gene>
    <name evidence="3" type="ORF">H9630_03385</name>
</gene>
<sequence length="225" mass="26230">MNLSIIEKSGQRVLTTTQLADSFGTDSKTINRNFQRNSERFVESKHYFALTGNDLRDFKGSRQIDPSLKYASVLYLWTEKGAWLLAKSINSDQAWDAYEMLVDEYYKMQNQGKVLSEKEQLMASMKLSLKTAEEIQDVKREIAEVRDIAENQVTLDHGEQRRLQKAVAIKVYEIEADPAGQRRMFKELYREIKDRFAVASYKDVKRKDLQNAIRYVDAWLPRKVS</sequence>
<dbReference type="RefSeq" id="WP_191714063.1">
    <property type="nucleotide sequence ID" value="NZ_JACSPU010000001.1"/>
</dbReference>